<feature type="region of interest" description="Disordered" evidence="1">
    <location>
        <begin position="209"/>
        <end position="322"/>
    </location>
</feature>
<gene>
    <name evidence="2" type="ORF">EZS28_034449</name>
</gene>
<evidence type="ECO:0000256" key="1">
    <source>
        <dbReference type="SAM" id="MobiDB-lite"/>
    </source>
</evidence>
<proteinExistence type="predicted"/>
<evidence type="ECO:0000313" key="3">
    <source>
        <dbReference type="Proteomes" id="UP000324800"/>
    </source>
</evidence>
<feature type="compositionally biased region" description="Basic and acidic residues" evidence="1">
    <location>
        <begin position="91"/>
        <end position="130"/>
    </location>
</feature>
<dbReference type="AlphaFoldDB" id="A0A5J4UIL1"/>
<feature type="compositionally biased region" description="Polar residues" evidence="1">
    <location>
        <begin position="283"/>
        <end position="292"/>
    </location>
</feature>
<evidence type="ECO:0000313" key="2">
    <source>
        <dbReference type="EMBL" id="KAA6370024.1"/>
    </source>
</evidence>
<feature type="region of interest" description="Disordered" evidence="1">
    <location>
        <begin position="91"/>
        <end position="151"/>
    </location>
</feature>
<accession>A0A5J4UIL1</accession>
<protein>
    <submittedName>
        <fullName evidence="2">Uncharacterized protein</fullName>
    </submittedName>
</protein>
<feature type="compositionally biased region" description="Basic and acidic residues" evidence="1">
    <location>
        <begin position="209"/>
        <end position="275"/>
    </location>
</feature>
<sequence length="322" mass="38767">MGCPRIFHWLQRVFDDFSFLRFAIPYFITHMIKKEEELQYIDEMIQCIPPYMLVAVLQEERIIPHDEKIFGLVSDFDALLRDQCCSEAEEEMKKERINEKEQEKQTKNEITKEKEKEKDKDQEKDFDNKSNDSSSSQQSSSSSSSQQQQYSDLPINSPLLRRAIQIIESQSPLTDQSDEYIRNVWSVILKCFIDRFDATIKEIRERKLKREKEKQQDRERRQKERERKREKQKEKDKEKEKQKLKEKEKQIEKEQGKEQGKEQEKEQIKEQEKENKKKRPNPYSVNRASKQRAQIPVKTLNKEEEEEEEEKEGKGKEGRINN</sequence>
<dbReference type="Proteomes" id="UP000324800">
    <property type="component" value="Unassembled WGS sequence"/>
</dbReference>
<feature type="compositionally biased region" description="Basic and acidic residues" evidence="1">
    <location>
        <begin position="311"/>
        <end position="322"/>
    </location>
</feature>
<comment type="caution">
    <text evidence="2">The sequence shown here is derived from an EMBL/GenBank/DDBJ whole genome shotgun (WGS) entry which is preliminary data.</text>
</comment>
<organism evidence="2 3">
    <name type="scientific">Streblomastix strix</name>
    <dbReference type="NCBI Taxonomy" id="222440"/>
    <lineage>
        <taxon>Eukaryota</taxon>
        <taxon>Metamonada</taxon>
        <taxon>Preaxostyla</taxon>
        <taxon>Oxymonadida</taxon>
        <taxon>Streblomastigidae</taxon>
        <taxon>Streblomastix</taxon>
    </lineage>
</organism>
<feature type="compositionally biased region" description="Low complexity" evidence="1">
    <location>
        <begin position="133"/>
        <end position="149"/>
    </location>
</feature>
<dbReference type="EMBL" id="SNRW01015799">
    <property type="protein sequence ID" value="KAA6370024.1"/>
    <property type="molecule type" value="Genomic_DNA"/>
</dbReference>
<reference evidence="2 3" key="1">
    <citation type="submission" date="2019-03" db="EMBL/GenBank/DDBJ databases">
        <title>Single cell metagenomics reveals metabolic interactions within the superorganism composed of flagellate Streblomastix strix and complex community of Bacteroidetes bacteria on its surface.</title>
        <authorList>
            <person name="Treitli S.C."/>
            <person name="Kolisko M."/>
            <person name="Husnik F."/>
            <person name="Keeling P."/>
            <person name="Hampl V."/>
        </authorList>
    </citation>
    <scope>NUCLEOTIDE SEQUENCE [LARGE SCALE GENOMIC DNA]</scope>
    <source>
        <strain evidence="2">ST1C</strain>
    </source>
</reference>
<name>A0A5J4UIL1_9EUKA</name>